<proteinExistence type="predicted"/>
<feature type="region of interest" description="Disordered" evidence="1">
    <location>
        <begin position="1"/>
        <end position="89"/>
    </location>
</feature>
<reference evidence="2 3" key="1">
    <citation type="journal article" date="2017" name="Biosci. Biotechnol. Biochem.">
        <title>Identification and characterization of a sulfoglycosidase from Bifidobacterium bifidum implicated in mucin glycan utilization.</title>
        <authorList>
            <person name="Katoh T."/>
            <person name="Maeshibu T."/>
            <person name="Kikkawa K."/>
            <person name="Gotoh A."/>
            <person name="Tomabechi Y."/>
            <person name="Nakamura M."/>
            <person name="Liao W.-H."/>
            <person name="Yamaguchi M."/>
            <person name="Ashida H."/>
            <person name="Yamamoto K."/>
            <person name="Katayama T."/>
        </authorList>
    </citation>
    <scope>NUCLEOTIDE SEQUENCE [LARGE SCALE GENOMIC DNA]</scope>
    <source>
        <strain evidence="2 3">JCM 7004</strain>
    </source>
</reference>
<dbReference type="AlphaFoldDB" id="A0A286TCI3"/>
<evidence type="ECO:0000313" key="3">
    <source>
        <dbReference type="Proteomes" id="UP000262177"/>
    </source>
</evidence>
<protein>
    <submittedName>
        <fullName evidence="2">Uncharacterized protein</fullName>
    </submittedName>
</protein>
<evidence type="ECO:0000256" key="1">
    <source>
        <dbReference type="SAM" id="MobiDB-lite"/>
    </source>
</evidence>
<dbReference type="Proteomes" id="UP000262177">
    <property type="component" value="Chromosome"/>
</dbReference>
<accession>A0A286TCI3</accession>
<sequence length="89" mass="9301">MSEFNKDDYLNDLPDADNLSATGQAGPSDGAAAGSAGKASDSAKSADASADKGLPARLGTRRPPKRTLPIRPVTPLPRVRMTERPPTTR</sequence>
<dbReference type="EMBL" id="AP018131">
    <property type="protein sequence ID" value="BBA47927.1"/>
    <property type="molecule type" value="Genomic_DNA"/>
</dbReference>
<feature type="compositionally biased region" description="Low complexity" evidence="1">
    <location>
        <begin position="28"/>
        <end position="53"/>
    </location>
</feature>
<name>A0A286TCI3_BIFBI</name>
<gene>
    <name evidence="2" type="ORF">BBJK_01335</name>
</gene>
<evidence type="ECO:0000313" key="2">
    <source>
        <dbReference type="EMBL" id="BBA47927.1"/>
    </source>
</evidence>
<organism evidence="2 3">
    <name type="scientific">Bifidobacterium bifidum LMG 13195</name>
    <dbReference type="NCBI Taxonomy" id="1207542"/>
    <lineage>
        <taxon>Bacteria</taxon>
        <taxon>Bacillati</taxon>
        <taxon>Actinomycetota</taxon>
        <taxon>Actinomycetes</taxon>
        <taxon>Bifidobacteriales</taxon>
        <taxon>Bifidobacteriaceae</taxon>
        <taxon>Bifidobacterium</taxon>
    </lineage>
</organism>